<organism evidence="2 3">
    <name type="scientific">Yersinia nurmii</name>
    <dbReference type="NCBI Taxonomy" id="685706"/>
    <lineage>
        <taxon>Bacteria</taxon>
        <taxon>Pseudomonadati</taxon>
        <taxon>Pseudomonadota</taxon>
        <taxon>Gammaproteobacteria</taxon>
        <taxon>Enterobacterales</taxon>
        <taxon>Yersiniaceae</taxon>
        <taxon>Yersinia</taxon>
    </lineage>
</organism>
<protein>
    <submittedName>
        <fullName evidence="2">Uncharacterized protein</fullName>
    </submittedName>
</protein>
<keyword evidence="1" id="KW-0472">Membrane</keyword>
<feature type="transmembrane region" description="Helical" evidence="1">
    <location>
        <begin position="21"/>
        <end position="43"/>
    </location>
</feature>
<evidence type="ECO:0000256" key="1">
    <source>
        <dbReference type="SAM" id="Phobius"/>
    </source>
</evidence>
<dbReference type="Proteomes" id="UP000040578">
    <property type="component" value="Unassembled WGS sequence"/>
</dbReference>
<evidence type="ECO:0000313" key="2">
    <source>
        <dbReference type="EMBL" id="CNE15634.1"/>
    </source>
</evidence>
<keyword evidence="1" id="KW-1133">Transmembrane helix</keyword>
<keyword evidence="1" id="KW-0812">Transmembrane</keyword>
<reference evidence="2 3" key="1">
    <citation type="submission" date="2015-03" db="EMBL/GenBank/DDBJ databases">
        <authorList>
            <consortium name="Pathogen Informatics"/>
            <person name="Murphy D."/>
        </authorList>
    </citation>
    <scope>NUCLEOTIDE SEQUENCE [LARGE SCALE GENOMIC DNA]</scope>
    <source>
        <strain evidence="3">type strain: CIP110231</strain>
    </source>
</reference>
<gene>
    <name evidence="2" type="ORF">ERS137967_00901</name>
</gene>
<proteinExistence type="predicted"/>
<sequence length="53" mass="6108">MHTMRNIEDSSNTFRGNKLGILPKISTFVYTLNAWLVMIYFSLTQIVLAHIHA</sequence>
<dbReference type="EMBL" id="CPYD01000002">
    <property type="protein sequence ID" value="CNE15634.1"/>
    <property type="molecule type" value="Genomic_DNA"/>
</dbReference>
<accession>A0ABM9S4J5</accession>
<name>A0ABM9S4J5_9GAMM</name>
<evidence type="ECO:0000313" key="3">
    <source>
        <dbReference type="Proteomes" id="UP000040578"/>
    </source>
</evidence>
<comment type="caution">
    <text evidence="2">The sequence shown here is derived from an EMBL/GenBank/DDBJ whole genome shotgun (WGS) entry which is preliminary data.</text>
</comment>
<keyword evidence="3" id="KW-1185">Reference proteome</keyword>